<comment type="similarity">
    <text evidence="2">Belongs to the FliR/MopE/SpaR family.</text>
</comment>
<dbReference type="GO" id="GO:0006605">
    <property type="term" value="P:protein targeting"/>
    <property type="evidence" value="ECO:0007669"/>
    <property type="project" value="InterPro"/>
</dbReference>
<keyword evidence="3" id="KW-1003">Cell membrane</keyword>
<evidence type="ECO:0000313" key="8">
    <source>
        <dbReference type="EMBL" id="MEM5342739.1"/>
    </source>
</evidence>
<feature type="transmembrane region" description="Helical" evidence="7">
    <location>
        <begin position="117"/>
        <end position="139"/>
    </location>
</feature>
<evidence type="ECO:0000256" key="3">
    <source>
        <dbReference type="ARBA" id="ARBA00022475"/>
    </source>
</evidence>
<feature type="transmembrane region" description="Helical" evidence="7">
    <location>
        <begin position="210"/>
        <end position="228"/>
    </location>
</feature>
<dbReference type="EMBL" id="VOQS01000001">
    <property type="protein sequence ID" value="TXC86181.1"/>
    <property type="molecule type" value="Genomic_DNA"/>
</dbReference>
<keyword evidence="5 7" id="KW-1133">Transmembrane helix</keyword>
<evidence type="ECO:0000256" key="1">
    <source>
        <dbReference type="ARBA" id="ARBA00004651"/>
    </source>
</evidence>
<keyword evidence="9" id="KW-0966">Cell projection</keyword>
<keyword evidence="4 7" id="KW-0812">Transmembrane</keyword>
<dbReference type="PANTHER" id="PTHR30065:SF1">
    <property type="entry name" value="SURFACE PRESENTATION OF ANTIGENS PROTEIN SPAR"/>
    <property type="match status" value="1"/>
</dbReference>
<reference evidence="8 11" key="3">
    <citation type="submission" date="2024-01" db="EMBL/GenBank/DDBJ databases">
        <title>The diversity of rhizobia nodulating Mimosa spp. in eleven states of Brazil covering several biomes is determined by host plant, location, and edaphic factors.</title>
        <authorList>
            <person name="Rouws L."/>
            <person name="Barauna A."/>
            <person name="Beukes C."/>
            <person name="De Faria S.M."/>
            <person name="Gross E."/>
            <person name="Dos Reis Junior F.B."/>
            <person name="Simon M."/>
            <person name="Maluk M."/>
            <person name="Odee D.W."/>
            <person name="Kenicer G."/>
            <person name="Young J.P.W."/>
            <person name="Reis V.M."/>
            <person name="Zilli J."/>
            <person name="James E.K."/>
        </authorList>
    </citation>
    <scope>NUCLEOTIDE SEQUENCE [LARGE SCALE GENOMIC DNA]</scope>
    <source>
        <strain evidence="8 11">JPY530</strain>
    </source>
</reference>
<evidence type="ECO:0000256" key="7">
    <source>
        <dbReference type="SAM" id="Phobius"/>
    </source>
</evidence>
<dbReference type="Pfam" id="PF01311">
    <property type="entry name" value="Bac_export_1"/>
    <property type="match status" value="1"/>
</dbReference>
<gene>
    <name evidence="9" type="ORF">FRZ40_00530</name>
    <name evidence="8" type="ORF">V4C56_24355</name>
</gene>
<evidence type="ECO:0000313" key="11">
    <source>
        <dbReference type="Proteomes" id="UP001481677"/>
    </source>
</evidence>
<proteinExistence type="inferred from homology"/>
<dbReference type="GO" id="GO:0005886">
    <property type="term" value="C:plasma membrane"/>
    <property type="evidence" value="ECO:0007669"/>
    <property type="project" value="UniProtKB-SubCell"/>
</dbReference>
<comment type="caution">
    <text evidence="9">The sequence shown here is derived from an EMBL/GenBank/DDBJ whole genome shotgun (WGS) entry which is preliminary data.</text>
</comment>
<dbReference type="EMBL" id="JAZHGA010000018">
    <property type="protein sequence ID" value="MEM5342739.1"/>
    <property type="molecule type" value="Genomic_DNA"/>
</dbReference>
<feature type="transmembrane region" description="Helical" evidence="7">
    <location>
        <begin position="177"/>
        <end position="198"/>
    </location>
</feature>
<dbReference type="RefSeq" id="WP_147232970.1">
    <property type="nucleotide sequence ID" value="NZ_JAZHFZ010000017.1"/>
</dbReference>
<evidence type="ECO:0000256" key="2">
    <source>
        <dbReference type="ARBA" id="ARBA00009772"/>
    </source>
</evidence>
<dbReference type="Proteomes" id="UP000321776">
    <property type="component" value="Unassembled WGS sequence"/>
</dbReference>
<accession>A0A5C6VMZ2</accession>
<feature type="transmembrane region" description="Helical" evidence="7">
    <location>
        <begin position="67"/>
        <end position="91"/>
    </location>
</feature>
<dbReference type="PRINTS" id="PR00953">
    <property type="entry name" value="TYPE3IMRPROT"/>
</dbReference>
<protein>
    <submittedName>
        <fullName evidence="9">Flagellar biosynthetic protein FliR</fullName>
    </submittedName>
</protein>
<reference evidence="9 10" key="1">
    <citation type="journal article" date="2018" name="Int. J. Syst. Evol. Microbiol.">
        <title>Paraburkholderia azotifigens sp. nov., a nitrogen-fixing bacterium isolated from paddy soil.</title>
        <authorList>
            <person name="Choi G.M."/>
            <person name="Im W.T."/>
        </authorList>
    </citation>
    <scope>NUCLEOTIDE SEQUENCE [LARGE SCALE GENOMIC DNA]</scope>
    <source>
        <strain evidence="9 10">NF 2-5-3</strain>
    </source>
</reference>
<name>A0A5C6VMZ2_9BURK</name>
<organism evidence="9 10">
    <name type="scientific">Paraburkholderia azotifigens</name>
    <dbReference type="NCBI Taxonomy" id="2057004"/>
    <lineage>
        <taxon>Bacteria</taxon>
        <taxon>Pseudomonadati</taxon>
        <taxon>Pseudomonadota</taxon>
        <taxon>Betaproteobacteria</taxon>
        <taxon>Burkholderiales</taxon>
        <taxon>Burkholderiaceae</taxon>
        <taxon>Paraburkholderia</taxon>
    </lineage>
</organism>
<evidence type="ECO:0000256" key="6">
    <source>
        <dbReference type="ARBA" id="ARBA00023136"/>
    </source>
</evidence>
<evidence type="ECO:0000256" key="4">
    <source>
        <dbReference type="ARBA" id="ARBA00022692"/>
    </source>
</evidence>
<keyword evidence="9" id="KW-0282">Flagellum</keyword>
<comment type="subcellular location">
    <subcellularLocation>
        <location evidence="1">Cell membrane</location>
        <topology evidence="1">Multi-pass membrane protein</topology>
    </subcellularLocation>
</comment>
<keyword evidence="11" id="KW-1185">Reference proteome</keyword>
<feature type="transmembrane region" description="Helical" evidence="7">
    <location>
        <begin position="6"/>
        <end position="29"/>
    </location>
</feature>
<evidence type="ECO:0000313" key="9">
    <source>
        <dbReference type="EMBL" id="TXC86181.1"/>
    </source>
</evidence>
<dbReference type="Proteomes" id="UP001481677">
    <property type="component" value="Unassembled WGS sequence"/>
</dbReference>
<dbReference type="AlphaFoldDB" id="A0A5C6VMZ2"/>
<evidence type="ECO:0000256" key="5">
    <source>
        <dbReference type="ARBA" id="ARBA00022989"/>
    </source>
</evidence>
<evidence type="ECO:0000313" key="10">
    <source>
        <dbReference type="Proteomes" id="UP000321776"/>
    </source>
</evidence>
<reference evidence="9" key="2">
    <citation type="submission" date="2019-08" db="EMBL/GenBank/DDBJ databases">
        <authorList>
            <person name="Im W.-T."/>
        </authorList>
    </citation>
    <scope>NUCLEOTIDE SEQUENCE</scope>
    <source>
        <strain evidence="9">NF 2-5-3</strain>
    </source>
</reference>
<keyword evidence="9" id="KW-0969">Cilium</keyword>
<sequence>MTAGYIGYIEGFAFCTIRPAVALALVPFGSNESLGVALRVPLMLLFATIPQVTQWPDNPVVAIAVEVLIGLTLGMLLSVVFHAAAAAGALIDQQGGYSIAASYDPNFRDEAALFEHLFGWFATLTFFTGKGLVSVYGFFADAWALWPPGAPRPDLMRVMRELAEQRLALSIVEGVRLAMPLVGLMLLVDIALGWMSRYAKRLNPFTTARTVKAIVLSLTIVSCVPVLFERFNAIFLRSAILQ</sequence>
<dbReference type="PANTHER" id="PTHR30065">
    <property type="entry name" value="FLAGELLAR BIOSYNTHETIC PROTEIN FLIR"/>
    <property type="match status" value="1"/>
</dbReference>
<keyword evidence="6 7" id="KW-0472">Membrane</keyword>
<dbReference type="InterPro" id="IPR002010">
    <property type="entry name" value="T3SS_IM_R"/>
</dbReference>